<evidence type="ECO:0000256" key="2">
    <source>
        <dbReference type="ARBA" id="ARBA00022777"/>
    </source>
</evidence>
<keyword evidence="5" id="KW-0472">Membrane</keyword>
<dbReference type="RefSeq" id="WP_025388277.1">
    <property type="nucleotide sequence ID" value="NZ_CP004350.1"/>
</dbReference>
<evidence type="ECO:0000259" key="6">
    <source>
        <dbReference type="PROSITE" id="PS50109"/>
    </source>
</evidence>
<organism evidence="7 8">
    <name type="scientific">Corynebacterium casei LMG S-19264</name>
    <dbReference type="NCBI Taxonomy" id="1285583"/>
    <lineage>
        <taxon>Bacteria</taxon>
        <taxon>Bacillati</taxon>
        <taxon>Actinomycetota</taxon>
        <taxon>Actinomycetes</taxon>
        <taxon>Mycobacteriales</taxon>
        <taxon>Corynebacteriaceae</taxon>
        <taxon>Corynebacterium</taxon>
    </lineage>
</organism>
<feature type="transmembrane region" description="Helical" evidence="5">
    <location>
        <begin position="116"/>
        <end position="135"/>
    </location>
</feature>
<keyword evidence="3" id="KW-0902">Two-component regulatory system</keyword>
<keyword evidence="5" id="KW-0812">Transmembrane</keyword>
<reference evidence="8" key="1">
    <citation type="submission" date="2013-02" db="EMBL/GenBank/DDBJ databases">
        <title>The complete genome sequence of Corynebacterium casei LMG S-19264 (=DSM 44701).</title>
        <authorList>
            <person name="Ruckert C."/>
            <person name="Albersmeier A."/>
            <person name="Kalinowski J."/>
        </authorList>
    </citation>
    <scope>NUCLEOTIDE SEQUENCE [LARGE SCALE GENOMIC DNA]</scope>
    <source>
        <strain evidence="8">LMG S-19264</strain>
    </source>
</reference>
<dbReference type="Pfam" id="PF02518">
    <property type="entry name" value="HATPase_c"/>
    <property type="match status" value="1"/>
</dbReference>
<feature type="coiled-coil region" evidence="4">
    <location>
        <begin position="164"/>
        <end position="191"/>
    </location>
</feature>
<dbReference type="Gene3D" id="1.20.5.1930">
    <property type="match status" value="1"/>
</dbReference>
<dbReference type="GeneID" id="82878781"/>
<accession>A0ABN4CG03</accession>
<evidence type="ECO:0000256" key="4">
    <source>
        <dbReference type="SAM" id="Coils"/>
    </source>
</evidence>
<keyword evidence="1" id="KW-0808">Transferase</keyword>
<dbReference type="InterPro" id="IPR017205">
    <property type="entry name" value="Sig_transdc_His_kinase_ChrS"/>
</dbReference>
<feature type="transmembrane region" description="Helical" evidence="5">
    <location>
        <begin position="141"/>
        <end position="161"/>
    </location>
</feature>
<dbReference type="PANTHER" id="PTHR24421:SF62">
    <property type="entry name" value="SENSORY TRANSDUCTION HISTIDINE KINASE"/>
    <property type="match status" value="1"/>
</dbReference>
<feature type="transmembrane region" description="Helical" evidence="5">
    <location>
        <begin position="81"/>
        <end position="109"/>
    </location>
</feature>
<dbReference type="SMART" id="SM00387">
    <property type="entry name" value="HATPase_c"/>
    <property type="match status" value="1"/>
</dbReference>
<dbReference type="EMBL" id="CP004350">
    <property type="protein sequence ID" value="AHI21241.1"/>
    <property type="molecule type" value="Genomic_DNA"/>
</dbReference>
<dbReference type="SUPFAM" id="SSF55874">
    <property type="entry name" value="ATPase domain of HSP90 chaperone/DNA topoisomerase II/histidine kinase"/>
    <property type="match status" value="1"/>
</dbReference>
<evidence type="ECO:0000256" key="1">
    <source>
        <dbReference type="ARBA" id="ARBA00022679"/>
    </source>
</evidence>
<dbReference type="Proteomes" id="UP000019226">
    <property type="component" value="Chromosome"/>
</dbReference>
<name>A0ABN4CG03_9CORY</name>
<sequence>MSNSLDQRELESLESSEGADVMRNGIHILTATILVVAILMSVRMSLTAAAFNLVFLSVFAALYFVGSFYMDRMSYVLKLVWLTALTVVWIVDILVAPAGIYLLFVLFFFYLRVLGMVWGVIAVIFGTAVSVGIQFPQGLTFGGVMGPVVSALVTVAIFYAFDRLHAINMERAALIRELMETRQQLAETERAAGVAGERQRIAHEIHDTLAQGLSSIQMLLHAANRDLDPNGGAGNVDKARERIDLARHTAADNLQEARAMIAALQPVALSQTSLVGALERMSEGFAAAGELDIEVESDGTVHQLPMKLEAVLLRIAQGAVGNVAKHANATRARITVTYEDKGVRVDVVDNGDGFDLAAVQSRPAGLGHIGLAAMKRRAEEVGGEVVIESTPGHGTAVSVSVPLTTSAH</sequence>
<dbReference type="InterPro" id="IPR011712">
    <property type="entry name" value="Sig_transdc_His_kin_sub3_dim/P"/>
</dbReference>
<dbReference type="PIRSF" id="PIRSF037434">
    <property type="entry name" value="STHK_ChrS"/>
    <property type="match status" value="1"/>
</dbReference>
<dbReference type="PANTHER" id="PTHR24421">
    <property type="entry name" value="NITRATE/NITRITE SENSOR PROTEIN NARX-RELATED"/>
    <property type="match status" value="1"/>
</dbReference>
<keyword evidence="2 7" id="KW-0418">Kinase</keyword>
<keyword evidence="5" id="KW-1133">Transmembrane helix</keyword>
<evidence type="ECO:0000256" key="5">
    <source>
        <dbReference type="SAM" id="Phobius"/>
    </source>
</evidence>
<evidence type="ECO:0000313" key="8">
    <source>
        <dbReference type="Proteomes" id="UP000019226"/>
    </source>
</evidence>
<evidence type="ECO:0000256" key="3">
    <source>
        <dbReference type="ARBA" id="ARBA00023012"/>
    </source>
</evidence>
<dbReference type="Gene3D" id="3.30.565.10">
    <property type="entry name" value="Histidine kinase-like ATPase, C-terminal domain"/>
    <property type="match status" value="1"/>
</dbReference>
<feature type="domain" description="Histidine kinase" evidence="6">
    <location>
        <begin position="200"/>
        <end position="405"/>
    </location>
</feature>
<dbReference type="InterPro" id="IPR003594">
    <property type="entry name" value="HATPase_dom"/>
</dbReference>
<keyword evidence="4" id="KW-0175">Coiled coil</keyword>
<proteinExistence type="predicted"/>
<feature type="transmembrane region" description="Helical" evidence="5">
    <location>
        <begin position="25"/>
        <end position="42"/>
    </location>
</feature>
<dbReference type="GO" id="GO:0016301">
    <property type="term" value="F:kinase activity"/>
    <property type="evidence" value="ECO:0007669"/>
    <property type="project" value="UniProtKB-KW"/>
</dbReference>
<dbReference type="PROSITE" id="PS50109">
    <property type="entry name" value="HIS_KIN"/>
    <property type="match status" value="1"/>
</dbReference>
<dbReference type="Pfam" id="PF07730">
    <property type="entry name" value="HisKA_3"/>
    <property type="match status" value="1"/>
</dbReference>
<dbReference type="InterPro" id="IPR005467">
    <property type="entry name" value="His_kinase_dom"/>
</dbReference>
<keyword evidence="8" id="KW-1185">Reference proteome</keyword>
<dbReference type="InterPro" id="IPR050482">
    <property type="entry name" value="Sensor_HK_TwoCompSys"/>
</dbReference>
<dbReference type="InterPro" id="IPR036890">
    <property type="entry name" value="HATPase_C_sf"/>
</dbReference>
<evidence type="ECO:0000313" key="7">
    <source>
        <dbReference type="EMBL" id="AHI21241.1"/>
    </source>
</evidence>
<dbReference type="CDD" id="cd16917">
    <property type="entry name" value="HATPase_UhpB-NarQ-NarX-like"/>
    <property type="match status" value="1"/>
</dbReference>
<gene>
    <name evidence="7" type="ORF">CCASEI_13455</name>
</gene>
<protein>
    <submittedName>
        <fullName evidence="7">Two-component system sensor kinase</fullName>
    </submittedName>
</protein>
<feature type="transmembrane region" description="Helical" evidence="5">
    <location>
        <begin position="49"/>
        <end position="69"/>
    </location>
</feature>